<evidence type="ECO:0000313" key="12">
    <source>
        <dbReference type="Proteomes" id="UP000247476"/>
    </source>
</evidence>
<proteinExistence type="inferred from homology"/>
<dbReference type="Pfam" id="PF25198">
    <property type="entry name" value="Spore_GerAC_N"/>
    <property type="match status" value="1"/>
</dbReference>
<comment type="subcellular location">
    <subcellularLocation>
        <location evidence="1">Membrane</location>
        <topology evidence="1">Lipid-anchor</topology>
    </subcellularLocation>
</comment>
<reference evidence="11 12" key="1">
    <citation type="submission" date="2018-05" db="EMBL/GenBank/DDBJ databases">
        <title>Paenibacillus flagellatus sp. nov., isolated from selenium mineral soil.</title>
        <authorList>
            <person name="Dai X."/>
        </authorList>
    </citation>
    <scope>NUCLEOTIDE SEQUENCE [LARGE SCALE GENOMIC DNA]</scope>
    <source>
        <strain evidence="11 12">DXL2</strain>
    </source>
</reference>
<evidence type="ECO:0000256" key="3">
    <source>
        <dbReference type="ARBA" id="ARBA00022544"/>
    </source>
</evidence>
<dbReference type="GO" id="GO:0009847">
    <property type="term" value="P:spore germination"/>
    <property type="evidence" value="ECO:0007669"/>
    <property type="project" value="InterPro"/>
</dbReference>
<organism evidence="11 12">
    <name type="scientific">Paenibacillus flagellatus</name>
    <dbReference type="NCBI Taxonomy" id="2211139"/>
    <lineage>
        <taxon>Bacteria</taxon>
        <taxon>Bacillati</taxon>
        <taxon>Bacillota</taxon>
        <taxon>Bacilli</taxon>
        <taxon>Bacillales</taxon>
        <taxon>Paenibacillaceae</taxon>
        <taxon>Paenibacillus</taxon>
    </lineage>
</organism>
<feature type="domain" description="Spore germination GerAC-like C-terminal" evidence="9">
    <location>
        <begin position="238"/>
        <end position="403"/>
    </location>
</feature>
<evidence type="ECO:0000256" key="5">
    <source>
        <dbReference type="ARBA" id="ARBA00023136"/>
    </source>
</evidence>
<dbReference type="InterPro" id="IPR008844">
    <property type="entry name" value="Spore_GerAC-like"/>
</dbReference>
<dbReference type="PANTHER" id="PTHR35789">
    <property type="entry name" value="SPORE GERMINATION PROTEIN B3"/>
    <property type="match status" value="1"/>
</dbReference>
<accession>A0A2V5K3W3</accession>
<dbReference type="InterPro" id="IPR046953">
    <property type="entry name" value="Spore_GerAC-like_C"/>
</dbReference>
<dbReference type="Proteomes" id="UP000247476">
    <property type="component" value="Unassembled WGS sequence"/>
</dbReference>
<evidence type="ECO:0000256" key="2">
    <source>
        <dbReference type="ARBA" id="ARBA00007886"/>
    </source>
</evidence>
<protein>
    <submittedName>
        <fullName evidence="11">Ger(X)C family spore germination protein</fullName>
    </submittedName>
</protein>
<evidence type="ECO:0000256" key="1">
    <source>
        <dbReference type="ARBA" id="ARBA00004635"/>
    </source>
</evidence>
<feature type="domain" description="Spore germination protein N-terminal" evidence="10">
    <location>
        <begin position="33"/>
        <end position="208"/>
    </location>
</feature>
<dbReference type="EMBL" id="QJVJ01000006">
    <property type="protein sequence ID" value="PYI53975.1"/>
    <property type="molecule type" value="Genomic_DNA"/>
</dbReference>
<dbReference type="GO" id="GO:0016020">
    <property type="term" value="C:membrane"/>
    <property type="evidence" value="ECO:0007669"/>
    <property type="project" value="UniProtKB-SubCell"/>
</dbReference>
<evidence type="ECO:0000259" key="10">
    <source>
        <dbReference type="Pfam" id="PF25198"/>
    </source>
</evidence>
<dbReference type="NCBIfam" id="TIGR02887">
    <property type="entry name" value="spore_ger_x_C"/>
    <property type="match status" value="1"/>
</dbReference>
<sequence>MPVGEEKVDIMSAYGRLLFAVAVCLALTGCWSRTELNELGITTATGMDLSHGEWIVTYQTIVPSAMSTGTGGASGANASQTPVHVFSTKAKTMREAVALSDLENPRRLYFAHNNVLVIGREAAEAGIGEIVDLYFRNPDARETVMVLLAENKASDVLKQFVPPERLPGTAMADILRKEERFASFFPAVSMYELAMSMNSDARGAGVPEIVLKGEDEQLESLDIFKKTSTPSKLRLSRLGVFHGDRLVGWLGREESRGVSWLSDRVKGTTISFECPGSGKPAKHSSFRVDRAKTRATPVKKGGHYAMEIEVKATGVLLESTCGQDLTKPDRMGEMEKQIEDRIRRDMASGWQAVKKLGVDLPGFADKVHRRFPREWKRMKGRWESELAKLELTYRVEATVRRTGLFQKSFDELQREGERDYGGADRSGSGGTKGGGAR</sequence>
<keyword evidence="6" id="KW-0564">Palmitate</keyword>
<dbReference type="PANTHER" id="PTHR35789:SF1">
    <property type="entry name" value="SPORE GERMINATION PROTEIN B3"/>
    <property type="match status" value="1"/>
</dbReference>
<evidence type="ECO:0000256" key="6">
    <source>
        <dbReference type="ARBA" id="ARBA00023139"/>
    </source>
</evidence>
<evidence type="ECO:0000256" key="7">
    <source>
        <dbReference type="ARBA" id="ARBA00023288"/>
    </source>
</evidence>
<evidence type="ECO:0000256" key="4">
    <source>
        <dbReference type="ARBA" id="ARBA00022729"/>
    </source>
</evidence>
<evidence type="ECO:0000256" key="8">
    <source>
        <dbReference type="SAM" id="MobiDB-lite"/>
    </source>
</evidence>
<keyword evidence="3" id="KW-0309">Germination</keyword>
<keyword evidence="4" id="KW-0732">Signal</keyword>
<feature type="compositionally biased region" description="Gly residues" evidence="8">
    <location>
        <begin position="427"/>
        <end position="437"/>
    </location>
</feature>
<dbReference type="Pfam" id="PF05504">
    <property type="entry name" value="Spore_GerAC"/>
    <property type="match status" value="1"/>
</dbReference>
<dbReference type="PROSITE" id="PS51257">
    <property type="entry name" value="PROKAR_LIPOPROTEIN"/>
    <property type="match status" value="1"/>
</dbReference>
<keyword evidence="5" id="KW-0472">Membrane</keyword>
<gene>
    <name evidence="11" type="ORF">DLM86_15605</name>
</gene>
<dbReference type="AlphaFoldDB" id="A0A2V5K3W3"/>
<keyword evidence="12" id="KW-1185">Reference proteome</keyword>
<name>A0A2V5K3W3_9BACL</name>
<evidence type="ECO:0000313" key="11">
    <source>
        <dbReference type="EMBL" id="PYI53975.1"/>
    </source>
</evidence>
<keyword evidence="7" id="KW-0449">Lipoprotein</keyword>
<dbReference type="Gene3D" id="3.30.300.210">
    <property type="entry name" value="Nutrient germinant receptor protein C, domain 3"/>
    <property type="match status" value="1"/>
</dbReference>
<dbReference type="InterPro" id="IPR057336">
    <property type="entry name" value="GerAC_N"/>
</dbReference>
<comment type="similarity">
    <text evidence="2">Belongs to the GerABKC lipoprotein family.</text>
</comment>
<dbReference type="InterPro" id="IPR038501">
    <property type="entry name" value="Spore_GerAC_C_sf"/>
</dbReference>
<evidence type="ECO:0000259" key="9">
    <source>
        <dbReference type="Pfam" id="PF05504"/>
    </source>
</evidence>
<comment type="caution">
    <text evidence="11">The sequence shown here is derived from an EMBL/GenBank/DDBJ whole genome shotgun (WGS) entry which is preliminary data.</text>
</comment>
<feature type="region of interest" description="Disordered" evidence="8">
    <location>
        <begin position="415"/>
        <end position="437"/>
    </location>
</feature>